<evidence type="ECO:0000313" key="3">
    <source>
        <dbReference type="EnsemblPlants" id="cds.evm.model.08.384"/>
    </source>
</evidence>
<dbReference type="InterPro" id="IPR025558">
    <property type="entry name" value="DUF4283"/>
</dbReference>
<dbReference type="InterPro" id="IPR036875">
    <property type="entry name" value="Znf_CCHC_sf"/>
</dbReference>
<feature type="region of interest" description="Disordered" evidence="1">
    <location>
        <begin position="1"/>
        <end position="37"/>
    </location>
</feature>
<dbReference type="OMA" id="HETSDCR"/>
<organism evidence="3 4">
    <name type="scientific">Cannabis sativa</name>
    <name type="common">Hemp</name>
    <name type="synonym">Marijuana</name>
    <dbReference type="NCBI Taxonomy" id="3483"/>
    <lineage>
        <taxon>Eukaryota</taxon>
        <taxon>Viridiplantae</taxon>
        <taxon>Streptophyta</taxon>
        <taxon>Embryophyta</taxon>
        <taxon>Tracheophyta</taxon>
        <taxon>Spermatophyta</taxon>
        <taxon>Magnoliopsida</taxon>
        <taxon>eudicotyledons</taxon>
        <taxon>Gunneridae</taxon>
        <taxon>Pentapetalae</taxon>
        <taxon>rosids</taxon>
        <taxon>fabids</taxon>
        <taxon>Rosales</taxon>
        <taxon>Cannabaceae</taxon>
        <taxon>Cannabis</taxon>
    </lineage>
</organism>
<dbReference type="PANTHER" id="PTHR33233">
    <property type="entry name" value="ENDONUCLEASE/EXONUCLEASE/PHOSPHATASE"/>
    <property type="match status" value="1"/>
</dbReference>
<sequence length="385" mass="43830">MAKTRSKQQGKLKSIEKVTVKKNKRGPSSSDVKKTKSMDEVLGVEPFELSDEEEDRQIAHQGATLNDFFPEPLTPRSSLNAILRQEEVQRDFNFFLAANHECSKDVANGSHATPPVLRSGCVVRNLSNSFENSKKPGQVKVTIDDIGEEISYWNSSLVCYILGANPPLNVLDGFVRRLWKDKIDKVGLLSYGIFLIRFHEAVDRDAILQGGYIFFNKRPVIMKAWDPNVDFMKEGVTRVPIWVTLDDLELKYWGEKSLFKIIGQIGDPIMVDAVTKERDKLSYPRVLIEVSIHQEFPSTIYFENEHGVNVPVAVYFEWKPVLCKNCKGMGHETSDCRKKEKFQQQWVIKNDARKPAESTVCEQGKKDEFQTVTKGCKVKGKEPLK</sequence>
<dbReference type="GO" id="GO:0008270">
    <property type="term" value="F:zinc ion binding"/>
    <property type="evidence" value="ECO:0007669"/>
    <property type="project" value="InterPro"/>
</dbReference>
<dbReference type="Pfam" id="PF14111">
    <property type="entry name" value="DUF4283"/>
    <property type="match status" value="1"/>
</dbReference>
<feature type="compositionally biased region" description="Basic residues" evidence="1">
    <location>
        <begin position="1"/>
        <end position="10"/>
    </location>
</feature>
<dbReference type="PANTHER" id="PTHR33233:SF14">
    <property type="entry name" value="ENDONUCLEASE_EXONUCLEASE_PHOSPHATASE"/>
    <property type="match status" value="1"/>
</dbReference>
<keyword evidence="4" id="KW-1185">Reference proteome</keyword>
<evidence type="ECO:0000313" key="4">
    <source>
        <dbReference type="Proteomes" id="UP000596661"/>
    </source>
</evidence>
<dbReference type="Proteomes" id="UP000596661">
    <property type="component" value="Chromosome 8"/>
</dbReference>
<dbReference type="EMBL" id="UZAU01000683">
    <property type="status" value="NOT_ANNOTATED_CDS"/>
    <property type="molecule type" value="Genomic_DNA"/>
</dbReference>
<dbReference type="AlphaFoldDB" id="A0A803QB31"/>
<protein>
    <recommendedName>
        <fullName evidence="2">DUF4283 domain-containing protein</fullName>
    </recommendedName>
</protein>
<reference evidence="3" key="2">
    <citation type="submission" date="2021-03" db="UniProtKB">
        <authorList>
            <consortium name="EnsemblPlants"/>
        </authorList>
    </citation>
    <scope>IDENTIFICATION</scope>
</reference>
<dbReference type="GO" id="GO:0003676">
    <property type="term" value="F:nucleic acid binding"/>
    <property type="evidence" value="ECO:0007669"/>
    <property type="project" value="InterPro"/>
</dbReference>
<dbReference type="SUPFAM" id="SSF57756">
    <property type="entry name" value="Retrovirus zinc finger-like domains"/>
    <property type="match status" value="1"/>
</dbReference>
<evidence type="ECO:0000256" key="1">
    <source>
        <dbReference type="SAM" id="MobiDB-lite"/>
    </source>
</evidence>
<name>A0A803QB31_CANSA</name>
<evidence type="ECO:0000259" key="2">
    <source>
        <dbReference type="Pfam" id="PF14111"/>
    </source>
</evidence>
<dbReference type="EnsemblPlants" id="evm.model.08.384">
    <property type="protein sequence ID" value="cds.evm.model.08.384"/>
    <property type="gene ID" value="evm.TU.08.384"/>
</dbReference>
<reference evidence="3" key="1">
    <citation type="submission" date="2018-11" db="EMBL/GenBank/DDBJ databases">
        <authorList>
            <person name="Grassa J C."/>
        </authorList>
    </citation>
    <scope>NUCLEOTIDE SEQUENCE [LARGE SCALE GENOMIC DNA]</scope>
</reference>
<feature type="domain" description="DUF4283" evidence="2">
    <location>
        <begin position="153"/>
        <end position="232"/>
    </location>
</feature>
<accession>A0A803QB31</accession>
<proteinExistence type="predicted"/>
<dbReference type="Gramene" id="evm.model.08.384">
    <property type="protein sequence ID" value="cds.evm.model.08.384"/>
    <property type="gene ID" value="evm.TU.08.384"/>
</dbReference>